<dbReference type="Proteomes" id="UP001596024">
    <property type="component" value="Unassembled WGS sequence"/>
</dbReference>
<evidence type="ECO:0000313" key="2">
    <source>
        <dbReference type="EMBL" id="MFC4725860.1"/>
    </source>
</evidence>
<feature type="transmembrane region" description="Helical" evidence="1">
    <location>
        <begin position="48"/>
        <end position="75"/>
    </location>
</feature>
<name>A0ABV9NDF1_9PROT</name>
<keyword evidence="1" id="KW-1133">Transmembrane helix</keyword>
<gene>
    <name evidence="2" type="ORF">ACFPB0_11205</name>
</gene>
<keyword evidence="1" id="KW-0812">Transmembrane</keyword>
<protein>
    <submittedName>
        <fullName evidence="2">Uncharacterized protein</fullName>
    </submittedName>
</protein>
<proteinExistence type="predicted"/>
<dbReference type="RefSeq" id="WP_371392827.1">
    <property type="nucleotide sequence ID" value="NZ_CP163421.1"/>
</dbReference>
<evidence type="ECO:0000256" key="1">
    <source>
        <dbReference type="SAM" id="Phobius"/>
    </source>
</evidence>
<keyword evidence="3" id="KW-1185">Reference proteome</keyword>
<accession>A0ABV9NDF1</accession>
<evidence type="ECO:0000313" key="3">
    <source>
        <dbReference type="Proteomes" id="UP001596024"/>
    </source>
</evidence>
<comment type="caution">
    <text evidence="2">The sequence shown here is derived from an EMBL/GenBank/DDBJ whole genome shotgun (WGS) entry which is preliminary data.</text>
</comment>
<dbReference type="EMBL" id="JBHSGQ010000005">
    <property type="protein sequence ID" value="MFC4725860.1"/>
    <property type="molecule type" value="Genomic_DNA"/>
</dbReference>
<organism evidence="2 3">
    <name type="scientific">Glycocaulis abyssi</name>
    <dbReference type="NCBI Taxonomy" id="1433403"/>
    <lineage>
        <taxon>Bacteria</taxon>
        <taxon>Pseudomonadati</taxon>
        <taxon>Pseudomonadota</taxon>
        <taxon>Alphaproteobacteria</taxon>
        <taxon>Maricaulales</taxon>
        <taxon>Maricaulaceae</taxon>
        <taxon>Glycocaulis</taxon>
    </lineage>
</organism>
<feature type="transmembrane region" description="Helical" evidence="1">
    <location>
        <begin position="17"/>
        <end position="36"/>
    </location>
</feature>
<sequence length="199" mass="22244">MDLQFLSSLFNITKRPLAAMAGAGASCVALIYFSWVNEEVSRLTDGGWLIPMFVSALLLGAPIGVTAFSVILFVAECTKQLYKKGAAILVQNIRPRIISDTLRKLPRDEKLFLIGKLRGRDSHIIGAPSPRLLYLFRRLEKKGVCVQYNEGYRATYFVSAAAWSVISERPEVIGMRWAPDHHDGLKLYEISAKRENLDG</sequence>
<reference evidence="3" key="1">
    <citation type="journal article" date="2019" name="Int. J. Syst. Evol. Microbiol.">
        <title>The Global Catalogue of Microorganisms (GCM) 10K type strain sequencing project: providing services to taxonomists for standard genome sequencing and annotation.</title>
        <authorList>
            <consortium name="The Broad Institute Genomics Platform"/>
            <consortium name="The Broad Institute Genome Sequencing Center for Infectious Disease"/>
            <person name="Wu L."/>
            <person name="Ma J."/>
        </authorList>
    </citation>
    <scope>NUCLEOTIDE SEQUENCE [LARGE SCALE GENOMIC DNA]</scope>
    <source>
        <strain evidence="3">CCUG 62981</strain>
    </source>
</reference>
<keyword evidence="1" id="KW-0472">Membrane</keyword>